<dbReference type="GO" id="GO:0046943">
    <property type="term" value="F:carboxylic acid transmembrane transporter activity"/>
    <property type="evidence" value="ECO:0007669"/>
    <property type="project" value="TreeGrafter"/>
</dbReference>
<feature type="transmembrane region" description="Helical" evidence="5">
    <location>
        <begin position="322"/>
        <end position="343"/>
    </location>
</feature>
<protein>
    <submittedName>
        <fullName evidence="7">MFS transporter</fullName>
    </submittedName>
</protein>
<comment type="subcellular location">
    <subcellularLocation>
        <location evidence="1">Membrane</location>
        <topology evidence="1">Multi-pass membrane protein</topology>
    </subcellularLocation>
</comment>
<reference evidence="7 8" key="1">
    <citation type="submission" date="2021-05" db="EMBL/GenBank/DDBJ databases">
        <title>A Polyphasic approach of four new species of the genus Ohtaekwangia: Ohtaekwangia histidinii sp. nov., Ohtaekwangia cretensis sp. nov., Ohtaekwangia indiensis sp. nov., Ohtaekwangia reichenbachii sp. nov. from diverse environment.</title>
        <authorList>
            <person name="Octaviana S."/>
        </authorList>
    </citation>
    <scope>NUCLEOTIDE SEQUENCE [LARGE SCALE GENOMIC DNA]</scope>
    <source>
        <strain evidence="7 8">PWU4</strain>
    </source>
</reference>
<gene>
    <name evidence="7" type="ORF">KK083_19795</name>
</gene>
<dbReference type="PANTHER" id="PTHR23508:SF10">
    <property type="entry name" value="CARBOXYLIC ACID TRANSPORTER PROTEIN HOMOLOG"/>
    <property type="match status" value="1"/>
</dbReference>
<feature type="transmembrane region" description="Helical" evidence="5">
    <location>
        <begin position="229"/>
        <end position="250"/>
    </location>
</feature>
<evidence type="ECO:0000256" key="2">
    <source>
        <dbReference type="ARBA" id="ARBA00022692"/>
    </source>
</evidence>
<keyword evidence="4 5" id="KW-0472">Membrane</keyword>
<evidence type="ECO:0000256" key="4">
    <source>
        <dbReference type="ARBA" id="ARBA00023136"/>
    </source>
</evidence>
<dbReference type="GO" id="GO:0005886">
    <property type="term" value="C:plasma membrane"/>
    <property type="evidence" value="ECO:0007669"/>
    <property type="project" value="TreeGrafter"/>
</dbReference>
<evidence type="ECO:0000256" key="3">
    <source>
        <dbReference type="ARBA" id="ARBA00022989"/>
    </source>
</evidence>
<feature type="transmembrane region" description="Helical" evidence="5">
    <location>
        <begin position="21"/>
        <end position="45"/>
    </location>
</feature>
<evidence type="ECO:0000313" key="7">
    <source>
        <dbReference type="EMBL" id="MBT1699149.1"/>
    </source>
</evidence>
<name>A0AAP2DRP8_9BACT</name>
<comment type="caution">
    <text evidence="7">The sequence shown here is derived from an EMBL/GenBank/DDBJ whole genome shotgun (WGS) entry which is preliminary data.</text>
</comment>
<evidence type="ECO:0000256" key="5">
    <source>
        <dbReference type="SAM" id="Phobius"/>
    </source>
</evidence>
<dbReference type="PANTHER" id="PTHR23508">
    <property type="entry name" value="CARBOXYLIC ACID TRANSPORTER PROTEIN HOMOLOG"/>
    <property type="match status" value="1"/>
</dbReference>
<feature type="transmembrane region" description="Helical" evidence="5">
    <location>
        <begin position="65"/>
        <end position="85"/>
    </location>
</feature>
<feature type="domain" description="Major facilitator superfamily (MFS) profile" evidence="6">
    <location>
        <begin position="24"/>
        <end position="417"/>
    </location>
</feature>
<dbReference type="PROSITE" id="PS50850">
    <property type="entry name" value="MFS"/>
    <property type="match status" value="1"/>
</dbReference>
<feature type="transmembrane region" description="Helical" evidence="5">
    <location>
        <begin position="92"/>
        <end position="112"/>
    </location>
</feature>
<feature type="transmembrane region" description="Helical" evidence="5">
    <location>
        <begin position="177"/>
        <end position="195"/>
    </location>
</feature>
<dbReference type="Gene3D" id="1.20.1250.20">
    <property type="entry name" value="MFS general substrate transporter like domains"/>
    <property type="match status" value="2"/>
</dbReference>
<proteinExistence type="predicted"/>
<keyword evidence="3 5" id="KW-1133">Transmembrane helix</keyword>
<accession>A0AAP2DRP8</accession>
<dbReference type="CDD" id="cd17316">
    <property type="entry name" value="MFS_SV2_like"/>
    <property type="match status" value="1"/>
</dbReference>
<dbReference type="AlphaFoldDB" id="A0AAP2DRP8"/>
<dbReference type="InterPro" id="IPR011701">
    <property type="entry name" value="MFS"/>
</dbReference>
<dbReference type="InterPro" id="IPR020846">
    <property type="entry name" value="MFS_dom"/>
</dbReference>
<evidence type="ECO:0000313" key="8">
    <source>
        <dbReference type="Proteomes" id="UP001319200"/>
    </source>
</evidence>
<feature type="transmembrane region" description="Helical" evidence="5">
    <location>
        <begin position="118"/>
        <end position="141"/>
    </location>
</feature>
<evidence type="ECO:0000259" key="6">
    <source>
        <dbReference type="PROSITE" id="PS50850"/>
    </source>
</evidence>
<dbReference type="InterPro" id="IPR036259">
    <property type="entry name" value="MFS_trans_sf"/>
</dbReference>
<feature type="transmembrane region" description="Helical" evidence="5">
    <location>
        <begin position="153"/>
        <end position="171"/>
    </location>
</feature>
<sequence>MKDTNVVETALSKKSTLRQVLQAPVIIAALGYFVDIYDLLLFSIVRVSSLKALKLSGDQLLEKGIFLINVQMAGLLVGGILWGILGDKRGRLSVLFGSILLYSLANLANGFVTDVPQYAVLRFIAGVGLAGELGAGITLVAEILPKEIRGYGTTLVASVGLFGAVLAYFVANATNWQVAYWIGGGLGLCLLLLRYSVAESGMFASVAKKHVERGNFLALFTDSGRLVNYLRCILIGLPIWFVIGILITFSPEFGTKLSLPGLVDAGKAVMFGYVGLSVGDLTSGSLSQLFRSRKKIVFLFVLLTGATMAFYLKGAGSSLGTFYFACFLLGLAIGYWALFVTIAAEQFGTNLRATVATTVPNFVRGTVLPLTFAFEFLRARTDMITSAWLVGASTIIIALLALWKMKETFGKDLDYVE</sequence>
<dbReference type="Proteomes" id="UP001319200">
    <property type="component" value="Unassembled WGS sequence"/>
</dbReference>
<dbReference type="Pfam" id="PF07690">
    <property type="entry name" value="MFS_1"/>
    <property type="match status" value="1"/>
</dbReference>
<organism evidence="7 8">
    <name type="scientific">Chryseosolibacter histidini</name>
    <dbReference type="NCBI Taxonomy" id="2782349"/>
    <lineage>
        <taxon>Bacteria</taxon>
        <taxon>Pseudomonadati</taxon>
        <taxon>Bacteroidota</taxon>
        <taxon>Cytophagia</taxon>
        <taxon>Cytophagales</taxon>
        <taxon>Chryseotaleaceae</taxon>
        <taxon>Chryseosolibacter</taxon>
    </lineage>
</organism>
<keyword evidence="8" id="KW-1185">Reference proteome</keyword>
<keyword evidence="2 5" id="KW-0812">Transmembrane</keyword>
<dbReference type="SUPFAM" id="SSF103473">
    <property type="entry name" value="MFS general substrate transporter"/>
    <property type="match status" value="1"/>
</dbReference>
<dbReference type="RefSeq" id="WP_254166721.1">
    <property type="nucleotide sequence ID" value="NZ_JAHESF010000021.1"/>
</dbReference>
<feature type="transmembrane region" description="Helical" evidence="5">
    <location>
        <begin position="383"/>
        <end position="403"/>
    </location>
</feature>
<evidence type="ECO:0000256" key="1">
    <source>
        <dbReference type="ARBA" id="ARBA00004141"/>
    </source>
</evidence>
<feature type="transmembrane region" description="Helical" evidence="5">
    <location>
        <begin position="297"/>
        <end position="316"/>
    </location>
</feature>
<dbReference type="EMBL" id="JAHESF010000021">
    <property type="protein sequence ID" value="MBT1699149.1"/>
    <property type="molecule type" value="Genomic_DNA"/>
</dbReference>